<protein>
    <recommendedName>
        <fullName evidence="4">Conjugal transfer protein TrbL</fullName>
    </recommendedName>
</protein>
<dbReference type="Pfam" id="PF19478">
    <property type="entry name" value="TrbL_2"/>
    <property type="match status" value="1"/>
</dbReference>
<feature type="transmembrane region" description="Helical" evidence="1">
    <location>
        <begin position="248"/>
        <end position="269"/>
    </location>
</feature>
<gene>
    <name evidence="2" type="ORF">CPZ25_015785</name>
</gene>
<keyword evidence="1" id="KW-0472">Membrane</keyword>
<keyword evidence="3" id="KW-1185">Reference proteome</keyword>
<sequence>MESDNWIVQNLQNALDTWNGKLSEIWQLLTQSPQTFKGGGIWEVIVNINGTLQAIGYALLVLFFLVGMVKTCGSLAEVKKPEHALKLFVRFAIAKGVITYGLELMIALFTIVQGIVSKIMVTAGLGGATQTVLPPEIVEAVENCAFLESIPLWAVTLIGGLFITVLSFVMIMSVYGRFFKLFLYTAIAPVPLSTFAGEPSQSIGKSFLKSYAGVCLEGAIIVLACVIFSLFAASPPQVNPDASAVTMVWAYIGELVFNMLVLVGTIKLADHCVKEMMGL</sequence>
<organism evidence="2 3">
    <name type="scientific">Eubacterium maltosivorans</name>
    <dbReference type="NCBI Taxonomy" id="2041044"/>
    <lineage>
        <taxon>Bacteria</taxon>
        <taxon>Bacillati</taxon>
        <taxon>Bacillota</taxon>
        <taxon>Clostridia</taxon>
        <taxon>Eubacteriales</taxon>
        <taxon>Eubacteriaceae</taxon>
        <taxon>Eubacterium</taxon>
    </lineage>
</organism>
<dbReference type="AlphaFoldDB" id="A0A4V1GMB7"/>
<feature type="transmembrane region" description="Helical" evidence="1">
    <location>
        <begin position="97"/>
        <end position="116"/>
    </location>
</feature>
<feature type="transmembrane region" description="Helical" evidence="1">
    <location>
        <begin position="152"/>
        <end position="175"/>
    </location>
</feature>
<keyword evidence="1" id="KW-0812">Transmembrane</keyword>
<evidence type="ECO:0000313" key="3">
    <source>
        <dbReference type="Proteomes" id="UP000218387"/>
    </source>
</evidence>
<evidence type="ECO:0000256" key="1">
    <source>
        <dbReference type="SAM" id="Phobius"/>
    </source>
</evidence>
<dbReference type="RefSeq" id="WP_074618305.1">
    <property type="nucleotide sequence ID" value="NZ_CP029487.1"/>
</dbReference>
<name>A0A4V1GMB7_EUBML</name>
<proteinExistence type="predicted"/>
<dbReference type="InterPro" id="IPR045798">
    <property type="entry name" value="TrbL_Firmicutes"/>
</dbReference>
<evidence type="ECO:0000313" key="2">
    <source>
        <dbReference type="EMBL" id="QCT72726.1"/>
    </source>
</evidence>
<dbReference type="EMBL" id="CP029487">
    <property type="protein sequence ID" value="QCT72726.1"/>
    <property type="molecule type" value="Genomic_DNA"/>
</dbReference>
<reference evidence="2 3" key="1">
    <citation type="submission" date="2018-05" db="EMBL/GenBank/DDBJ databases">
        <title>Genome comparison of Eubacterium sp.</title>
        <authorList>
            <person name="Feng Y."/>
            <person name="Sanchez-Andrea I."/>
            <person name="Stams A.J.M."/>
            <person name="De Vos W.M."/>
        </authorList>
    </citation>
    <scope>NUCLEOTIDE SEQUENCE [LARGE SCALE GENOMIC DNA]</scope>
    <source>
        <strain evidence="2 3">YI</strain>
    </source>
</reference>
<keyword evidence="1" id="KW-1133">Transmembrane helix</keyword>
<dbReference type="Proteomes" id="UP000218387">
    <property type="component" value="Chromosome"/>
</dbReference>
<feature type="transmembrane region" description="Helical" evidence="1">
    <location>
        <begin position="54"/>
        <end position="76"/>
    </location>
</feature>
<accession>A0A4V1GMB7</accession>
<dbReference type="KEGG" id="emt:CPZ25_015785"/>
<evidence type="ECO:0008006" key="4">
    <source>
        <dbReference type="Google" id="ProtNLM"/>
    </source>
</evidence>
<feature type="transmembrane region" description="Helical" evidence="1">
    <location>
        <begin position="211"/>
        <end position="233"/>
    </location>
</feature>